<sequence length="130" mass="14500">MLRWATVLERNPHKVIGLLPPSWAGGDEGGTMADWPNAIDIACDDIVLRIMGLAGRSPREAKAFFGVSDAELDRIASGPRRCPVRPAWQVAIRVRNVARPRLENQIVGLAVVFVFVFCAALYWIVENHFY</sequence>
<name>A0A437MBN2_9SPHN</name>
<accession>A0A437MBN2</accession>
<keyword evidence="3" id="KW-1185">Reference proteome</keyword>
<feature type="transmembrane region" description="Helical" evidence="1">
    <location>
        <begin position="106"/>
        <end position="125"/>
    </location>
</feature>
<dbReference type="AlphaFoldDB" id="A0A437MBN2"/>
<keyword evidence="1" id="KW-1133">Transmembrane helix</keyword>
<keyword evidence="1" id="KW-0472">Membrane</keyword>
<proteinExistence type="predicted"/>
<organism evidence="2 3">
    <name type="scientific">Sphingomonas crocodyli</name>
    <dbReference type="NCBI Taxonomy" id="1979270"/>
    <lineage>
        <taxon>Bacteria</taxon>
        <taxon>Pseudomonadati</taxon>
        <taxon>Pseudomonadota</taxon>
        <taxon>Alphaproteobacteria</taxon>
        <taxon>Sphingomonadales</taxon>
        <taxon>Sphingomonadaceae</taxon>
        <taxon>Sphingomonas</taxon>
    </lineage>
</organism>
<dbReference type="Proteomes" id="UP000282971">
    <property type="component" value="Unassembled WGS sequence"/>
</dbReference>
<dbReference type="EMBL" id="SACN01000001">
    <property type="protein sequence ID" value="RVT95047.1"/>
    <property type="molecule type" value="Genomic_DNA"/>
</dbReference>
<evidence type="ECO:0000313" key="2">
    <source>
        <dbReference type="EMBL" id="RVT95047.1"/>
    </source>
</evidence>
<keyword evidence="1" id="KW-0812">Transmembrane</keyword>
<comment type="caution">
    <text evidence="2">The sequence shown here is derived from an EMBL/GenBank/DDBJ whole genome shotgun (WGS) entry which is preliminary data.</text>
</comment>
<protein>
    <submittedName>
        <fullName evidence="2">Uncharacterized protein</fullName>
    </submittedName>
</protein>
<evidence type="ECO:0000313" key="3">
    <source>
        <dbReference type="Proteomes" id="UP000282971"/>
    </source>
</evidence>
<evidence type="ECO:0000256" key="1">
    <source>
        <dbReference type="SAM" id="Phobius"/>
    </source>
</evidence>
<reference evidence="2 3" key="1">
    <citation type="submission" date="2019-01" db="EMBL/GenBank/DDBJ databases">
        <authorList>
            <person name="Chen W.-M."/>
        </authorList>
    </citation>
    <scope>NUCLEOTIDE SEQUENCE [LARGE SCALE GENOMIC DNA]</scope>
    <source>
        <strain evidence="2 3">CCP-7</strain>
    </source>
</reference>
<gene>
    <name evidence="2" type="ORF">EOD43_04220</name>
</gene>
<dbReference type="OrthoDB" id="8281686at2"/>